<evidence type="ECO:0000313" key="3">
    <source>
        <dbReference type="Proteomes" id="UP000323242"/>
    </source>
</evidence>
<dbReference type="PANTHER" id="PTHR45527">
    <property type="entry name" value="NONRIBOSOMAL PEPTIDE SYNTHETASE"/>
    <property type="match status" value="1"/>
</dbReference>
<dbReference type="Gene3D" id="3.30.559.10">
    <property type="entry name" value="Chloramphenicol acetyltransferase-like domain"/>
    <property type="match status" value="1"/>
</dbReference>
<dbReference type="RefSeq" id="WP_262388367.1">
    <property type="nucleotide sequence ID" value="NZ_VSZQ01000290.1"/>
</dbReference>
<name>A0A5D4I6U4_9ACTN</name>
<dbReference type="GO" id="GO:0044550">
    <property type="term" value="P:secondary metabolite biosynthetic process"/>
    <property type="evidence" value="ECO:0007669"/>
    <property type="project" value="TreeGrafter"/>
</dbReference>
<comment type="caution">
    <text evidence="2">The sequence shown here is derived from an EMBL/GenBank/DDBJ whole genome shotgun (WGS) entry which is preliminary data.</text>
</comment>
<reference evidence="2 3" key="1">
    <citation type="submission" date="2019-08" db="EMBL/GenBank/DDBJ databases">
        <title>Draft genome for granaticin producer strain Streptomyces parvus C05.</title>
        <authorList>
            <person name="Gonzalez-Pimentel J.L."/>
        </authorList>
    </citation>
    <scope>NUCLEOTIDE SEQUENCE [LARGE SCALE GENOMIC DNA]</scope>
    <source>
        <strain evidence="2 3">C05</strain>
    </source>
</reference>
<dbReference type="AlphaFoldDB" id="A0A5D4I6U4"/>
<feature type="non-terminal residue" evidence="2">
    <location>
        <position position="479"/>
    </location>
</feature>
<dbReference type="SUPFAM" id="SSF52777">
    <property type="entry name" value="CoA-dependent acyltransferases"/>
    <property type="match status" value="2"/>
</dbReference>
<organism evidence="2 3">
    <name type="scientific">Streptomyces parvus</name>
    <dbReference type="NCBI Taxonomy" id="66428"/>
    <lineage>
        <taxon>Bacteria</taxon>
        <taxon>Bacillati</taxon>
        <taxon>Actinomycetota</taxon>
        <taxon>Actinomycetes</taxon>
        <taxon>Kitasatosporales</taxon>
        <taxon>Streptomycetaceae</taxon>
        <taxon>Streptomyces</taxon>
    </lineage>
</organism>
<protein>
    <submittedName>
        <fullName evidence="2">Non-ribosomal peptide synthetase</fullName>
    </submittedName>
</protein>
<dbReference type="Pfam" id="PF00668">
    <property type="entry name" value="Condensation"/>
    <property type="match status" value="1"/>
</dbReference>
<dbReference type="EMBL" id="VSZQ01000290">
    <property type="protein sequence ID" value="TYR48931.1"/>
    <property type="molecule type" value="Genomic_DNA"/>
</dbReference>
<accession>A0A5D4I6U4</accession>
<proteinExistence type="predicted"/>
<dbReference type="GO" id="GO:0031177">
    <property type="term" value="F:phosphopantetheine binding"/>
    <property type="evidence" value="ECO:0007669"/>
    <property type="project" value="TreeGrafter"/>
</dbReference>
<dbReference type="Gene3D" id="3.30.559.30">
    <property type="entry name" value="Nonribosomal peptide synthetase, condensation domain"/>
    <property type="match status" value="1"/>
</dbReference>
<dbReference type="CDD" id="cd19543">
    <property type="entry name" value="DCL_NRPS"/>
    <property type="match status" value="1"/>
</dbReference>
<dbReference type="InterPro" id="IPR001242">
    <property type="entry name" value="Condensation_dom"/>
</dbReference>
<dbReference type="GO" id="GO:0008610">
    <property type="term" value="P:lipid biosynthetic process"/>
    <property type="evidence" value="ECO:0007669"/>
    <property type="project" value="UniProtKB-ARBA"/>
</dbReference>
<dbReference type="GO" id="GO:0005737">
    <property type="term" value="C:cytoplasm"/>
    <property type="evidence" value="ECO:0007669"/>
    <property type="project" value="TreeGrafter"/>
</dbReference>
<keyword evidence="3" id="KW-1185">Reference proteome</keyword>
<dbReference type="GO" id="GO:0043041">
    <property type="term" value="P:amino acid activation for nonribosomal peptide biosynthetic process"/>
    <property type="evidence" value="ECO:0007669"/>
    <property type="project" value="TreeGrafter"/>
</dbReference>
<evidence type="ECO:0000259" key="1">
    <source>
        <dbReference type="Pfam" id="PF00668"/>
    </source>
</evidence>
<dbReference type="GO" id="GO:0003824">
    <property type="term" value="F:catalytic activity"/>
    <property type="evidence" value="ECO:0007669"/>
    <property type="project" value="InterPro"/>
</dbReference>
<dbReference type="InterPro" id="IPR023213">
    <property type="entry name" value="CAT-like_dom_sf"/>
</dbReference>
<sequence length="479" mass="53279">MTKTGLQEILPLAPLQEGLLFHSVYDEAVENVYAVQTALDLEGELDVAALRAATETLLARHSNLRAAFRYEGVRRPVQLIPYRVTVPWEDVDLSHLPEAERWTAADELLWTDRRRRFDLARPPLMRFTLIRIGKRTHRLVMTNHHILLDGWSRPLLIRELIALYQTRGDDRDLPLVKPYRTYLQWLADQDRQQAVEEWREALADLDGPTLVAPDAGVRPAVIPQPVQRGLDADTYQALNTVAREHDLTLNTLVQGAWALVVSALTGQDDVVFGATVSGRPPEVAGIETMVGLFINTLPVRVRLHPAEPLVDVLARLQAQQVSLRSHLHLGLAEIQRLAGSQELFDTAVIFENFPVDVEQGGGGQQPSGLRVIGVRGRSSSHYPLALVVSARSGLSFRLDYQPDLISENQAHTVMEQLLRVVEAIAGDPGRLVGRLELLDRAERHRVLEEWNGQPSGDGVPPVGVVALFEEQVVATPDAV</sequence>
<dbReference type="Proteomes" id="UP000323242">
    <property type="component" value="Unassembled WGS sequence"/>
</dbReference>
<feature type="domain" description="Condensation" evidence="1">
    <location>
        <begin position="7"/>
        <end position="444"/>
    </location>
</feature>
<evidence type="ECO:0000313" key="2">
    <source>
        <dbReference type="EMBL" id="TYR48931.1"/>
    </source>
</evidence>
<dbReference type="PANTHER" id="PTHR45527:SF1">
    <property type="entry name" value="FATTY ACID SYNTHASE"/>
    <property type="match status" value="1"/>
</dbReference>
<gene>
    <name evidence="2" type="ORF">FY004_33920</name>
</gene>